<keyword evidence="4" id="KW-0964">Secreted</keyword>
<dbReference type="InterPro" id="IPR042187">
    <property type="entry name" value="Flagellin_C_sub2"/>
</dbReference>
<evidence type="ECO:0000313" key="8">
    <source>
        <dbReference type="EMBL" id="PQD96245.1"/>
    </source>
</evidence>
<dbReference type="RefSeq" id="WP_104848672.1">
    <property type="nucleotide sequence ID" value="NZ_PKOZ01000002.1"/>
</dbReference>
<dbReference type="Gene3D" id="1.20.1330.10">
    <property type="entry name" value="f41 fragment of flagellin, N-terminal domain"/>
    <property type="match status" value="1"/>
</dbReference>
<dbReference type="Pfam" id="PF00700">
    <property type="entry name" value="Flagellin_C"/>
    <property type="match status" value="1"/>
</dbReference>
<name>A0A2S7N2M0_9BACI</name>
<dbReference type="Pfam" id="PF00669">
    <property type="entry name" value="Flagellin_N"/>
    <property type="match status" value="1"/>
</dbReference>
<dbReference type="GO" id="GO:0005198">
    <property type="term" value="F:structural molecule activity"/>
    <property type="evidence" value="ECO:0007669"/>
    <property type="project" value="UniProtKB-UniRule"/>
</dbReference>
<feature type="domain" description="Flagellin N-terminal" evidence="6">
    <location>
        <begin position="3"/>
        <end position="137"/>
    </location>
</feature>
<dbReference type="InterPro" id="IPR046358">
    <property type="entry name" value="Flagellin_C"/>
</dbReference>
<evidence type="ECO:0000313" key="9">
    <source>
        <dbReference type="Proteomes" id="UP000239663"/>
    </source>
</evidence>
<dbReference type="PANTHER" id="PTHR42792:SF2">
    <property type="entry name" value="FLAGELLIN"/>
    <property type="match status" value="1"/>
</dbReference>
<keyword evidence="8" id="KW-0969">Cilium</keyword>
<dbReference type="SUPFAM" id="SSF64518">
    <property type="entry name" value="Phase 1 flagellin"/>
    <property type="match status" value="1"/>
</dbReference>
<dbReference type="InterPro" id="IPR001029">
    <property type="entry name" value="Flagellin_N"/>
</dbReference>
<evidence type="ECO:0000259" key="7">
    <source>
        <dbReference type="Pfam" id="PF00700"/>
    </source>
</evidence>
<keyword evidence="3 4" id="KW-0975">Bacterial flagellum</keyword>
<feature type="domain" description="Flagellin C-terminal" evidence="7">
    <location>
        <begin position="183"/>
        <end position="268"/>
    </location>
</feature>
<accession>A0A2S7N2M0</accession>
<evidence type="ECO:0000256" key="3">
    <source>
        <dbReference type="ARBA" id="ARBA00023143"/>
    </source>
</evidence>
<evidence type="ECO:0000256" key="1">
    <source>
        <dbReference type="ARBA" id="ARBA00005709"/>
    </source>
</evidence>
<keyword evidence="5" id="KW-0175">Coiled coil</keyword>
<evidence type="ECO:0000256" key="2">
    <source>
        <dbReference type="ARBA" id="ARBA00020110"/>
    </source>
</evidence>
<evidence type="ECO:0000256" key="5">
    <source>
        <dbReference type="SAM" id="Coils"/>
    </source>
</evidence>
<dbReference type="EMBL" id="PKOZ01000002">
    <property type="protein sequence ID" value="PQD96245.1"/>
    <property type="molecule type" value="Genomic_DNA"/>
</dbReference>
<comment type="subcellular location">
    <subcellularLocation>
        <location evidence="4">Secreted</location>
    </subcellularLocation>
    <subcellularLocation>
        <location evidence="4">Bacterial flagellum</location>
    </subcellularLocation>
</comment>
<feature type="coiled-coil region" evidence="5">
    <location>
        <begin position="100"/>
        <end position="127"/>
    </location>
</feature>
<dbReference type="InterPro" id="IPR001492">
    <property type="entry name" value="Flagellin"/>
</dbReference>
<gene>
    <name evidence="8" type="ORF">CYL18_06515</name>
</gene>
<comment type="function">
    <text evidence="4">Flagellin is the subunit protein which polymerizes to form the filaments of bacterial flagella.</text>
</comment>
<sequence>MKINHNIAALNTYRQLSTNQANSAKNLEKLSSGMRINKAADDAAGLSISEKMRSQIRGLDVAERNALDGISLIQTAEGALTSVTEIVQRMRELAVQSSTGTNTKEDRDAIQAEITQLKEEIDRISETTEFNKQNLMGADNEFSLMVGANAGQTIQISISKMDSDSLGLENLDLATEAGASAAIKTLDEALKTVTAQRSDIGAMQNRLEYTVSNLTSMHVNLTAAESRIRDADMALEMTEYTKNNILNQSAQAMLTQANQLPQGILQLLQ</sequence>
<dbReference type="OrthoDB" id="9796789at2"/>
<comment type="caution">
    <text evidence="8">The sequence shown here is derived from an EMBL/GenBank/DDBJ whole genome shotgun (WGS) entry which is preliminary data.</text>
</comment>
<organism evidence="8 9">
    <name type="scientific">Pradoshia eiseniae</name>
    <dbReference type="NCBI Taxonomy" id="2064768"/>
    <lineage>
        <taxon>Bacteria</taxon>
        <taxon>Bacillati</taxon>
        <taxon>Bacillota</taxon>
        <taxon>Bacilli</taxon>
        <taxon>Bacillales</taxon>
        <taxon>Bacillaceae</taxon>
        <taxon>Pradoshia</taxon>
    </lineage>
</organism>
<dbReference type="Gene3D" id="6.10.10.10">
    <property type="entry name" value="Flagellar export chaperone, C-terminal domain"/>
    <property type="match status" value="1"/>
</dbReference>
<reference evidence="8 9" key="1">
    <citation type="submission" date="2017-12" db="EMBL/GenBank/DDBJ databases">
        <title>Taxonomic description and draft genome of Pradoshia cofamensis Gen. nov., sp. nov., a thermotolerant bacillale isolated from anterior gut of earthworm Eisenia fetida.</title>
        <authorList>
            <person name="Saha T."/>
            <person name="Chakraborty R."/>
        </authorList>
    </citation>
    <scope>NUCLEOTIDE SEQUENCE [LARGE SCALE GENOMIC DNA]</scope>
    <source>
        <strain evidence="8 9">EAG3</strain>
    </source>
</reference>
<dbReference type="GO" id="GO:0005576">
    <property type="term" value="C:extracellular region"/>
    <property type="evidence" value="ECO:0007669"/>
    <property type="project" value="UniProtKB-SubCell"/>
</dbReference>
<evidence type="ECO:0000256" key="4">
    <source>
        <dbReference type="RuleBase" id="RU362073"/>
    </source>
</evidence>
<dbReference type="Proteomes" id="UP000239663">
    <property type="component" value="Unassembled WGS sequence"/>
</dbReference>
<keyword evidence="9" id="KW-1185">Reference proteome</keyword>
<dbReference type="PRINTS" id="PR00207">
    <property type="entry name" value="FLAGELLIN"/>
</dbReference>
<dbReference type="PANTHER" id="PTHR42792">
    <property type="entry name" value="FLAGELLIN"/>
    <property type="match status" value="1"/>
</dbReference>
<evidence type="ECO:0000259" key="6">
    <source>
        <dbReference type="Pfam" id="PF00669"/>
    </source>
</evidence>
<comment type="similarity">
    <text evidence="1 4">Belongs to the bacterial flagellin family.</text>
</comment>
<protein>
    <recommendedName>
        <fullName evidence="2 4">Flagellin</fullName>
    </recommendedName>
</protein>
<proteinExistence type="inferred from homology"/>
<keyword evidence="8" id="KW-0282">Flagellum</keyword>
<keyword evidence="8" id="KW-0966">Cell projection</keyword>
<dbReference type="GO" id="GO:0009288">
    <property type="term" value="C:bacterial-type flagellum"/>
    <property type="evidence" value="ECO:0007669"/>
    <property type="project" value="UniProtKB-SubCell"/>
</dbReference>
<dbReference type="AlphaFoldDB" id="A0A2S7N2M0"/>